<feature type="domain" description="LRAT" evidence="5">
    <location>
        <begin position="2"/>
        <end position="118"/>
    </location>
</feature>
<organism evidence="6 7">
    <name type="scientific">Piliocolobus tephrosceles</name>
    <name type="common">Ugandan red Colobus</name>
    <dbReference type="NCBI Taxonomy" id="591936"/>
    <lineage>
        <taxon>Eukaryota</taxon>
        <taxon>Metazoa</taxon>
        <taxon>Chordata</taxon>
        <taxon>Craniata</taxon>
        <taxon>Vertebrata</taxon>
        <taxon>Euteleostomi</taxon>
        <taxon>Mammalia</taxon>
        <taxon>Eutheria</taxon>
        <taxon>Euarchontoglires</taxon>
        <taxon>Primates</taxon>
        <taxon>Haplorrhini</taxon>
        <taxon>Catarrhini</taxon>
        <taxon>Cercopithecidae</taxon>
        <taxon>Colobinae</taxon>
        <taxon>Piliocolobus</taxon>
    </lineage>
</organism>
<dbReference type="Ensembl" id="ENSPTET00000021499.1">
    <property type="protein sequence ID" value="ENSPTEP00000014338.1"/>
    <property type="gene ID" value="ENSPTEG00000016010.1"/>
</dbReference>
<keyword evidence="7" id="KW-1185">Reference proteome</keyword>
<comment type="similarity">
    <text evidence="1">Belongs to the H-rev107 family.</text>
</comment>
<dbReference type="PANTHER" id="PTHR13943:SF36">
    <property type="entry name" value="PHOSPHOLIPASE A AND ACYLTRANSFERASE 4"/>
    <property type="match status" value="1"/>
</dbReference>
<dbReference type="GO" id="GO:0016410">
    <property type="term" value="F:N-acyltransferase activity"/>
    <property type="evidence" value="ECO:0007669"/>
    <property type="project" value="UniProtKB-ARBA"/>
</dbReference>
<evidence type="ECO:0000256" key="3">
    <source>
        <dbReference type="ARBA" id="ARBA00022801"/>
    </source>
</evidence>
<keyword evidence="2" id="KW-0808">Transferase</keyword>
<dbReference type="Pfam" id="PF04970">
    <property type="entry name" value="LRAT"/>
    <property type="match status" value="1"/>
</dbReference>
<proteinExistence type="inferred from homology"/>
<sequence length="151" mass="17102">FLCPIPCQPGDLFEIFHVDGYMIHLVPPSKYFKIGSSNAFMFLTGEAVVTKEPLEHVAWGCLCWVHNCLDPKYRPRPVGEIISSAEEMVGDQKLHKVIFNNSECFVTDLKYGQPLCKLVRPPLGLCVEMYILWLLGGMFSYISIKSICSRV</sequence>
<evidence type="ECO:0000256" key="1">
    <source>
        <dbReference type="ARBA" id="ARBA00007824"/>
    </source>
</evidence>
<dbReference type="GO" id="GO:0008970">
    <property type="term" value="F:phospholipase A1 activity"/>
    <property type="evidence" value="ECO:0007669"/>
    <property type="project" value="TreeGrafter"/>
</dbReference>
<evidence type="ECO:0000313" key="6">
    <source>
        <dbReference type="Ensembl" id="ENSPTEP00000014338.1"/>
    </source>
</evidence>
<dbReference type="Gene3D" id="3.90.1720.10">
    <property type="entry name" value="endopeptidase domain like (from Nostoc punctiforme)"/>
    <property type="match status" value="1"/>
</dbReference>
<dbReference type="InterPro" id="IPR051496">
    <property type="entry name" value="H-rev107_PLA/AT"/>
</dbReference>
<dbReference type="PROSITE" id="PS51934">
    <property type="entry name" value="LRAT"/>
    <property type="match status" value="1"/>
</dbReference>
<dbReference type="PANTHER" id="PTHR13943">
    <property type="entry name" value="HRAS-LIKE SUPPRESSOR - RELATED"/>
    <property type="match status" value="1"/>
</dbReference>
<evidence type="ECO:0000256" key="4">
    <source>
        <dbReference type="ARBA" id="ARBA00023098"/>
    </source>
</evidence>
<evidence type="ECO:0000313" key="7">
    <source>
        <dbReference type="Proteomes" id="UP000694416"/>
    </source>
</evidence>
<keyword evidence="4" id="KW-0443">Lipid metabolism</keyword>
<dbReference type="GO" id="GO:0004623">
    <property type="term" value="F:phospholipase A2 activity"/>
    <property type="evidence" value="ECO:0007669"/>
    <property type="project" value="TreeGrafter"/>
</dbReference>
<evidence type="ECO:0000256" key="2">
    <source>
        <dbReference type="ARBA" id="ARBA00022679"/>
    </source>
</evidence>
<reference evidence="6" key="1">
    <citation type="submission" date="2025-08" db="UniProtKB">
        <authorList>
            <consortium name="Ensembl"/>
        </authorList>
    </citation>
    <scope>IDENTIFICATION</scope>
</reference>
<accession>A0A8C9H2X9</accession>
<dbReference type="Proteomes" id="UP000694416">
    <property type="component" value="Unplaced"/>
</dbReference>
<dbReference type="InterPro" id="IPR007053">
    <property type="entry name" value="LRAT_dom"/>
</dbReference>
<dbReference type="AlphaFoldDB" id="A0A8C9H2X9"/>
<keyword evidence="3" id="KW-0378">Hydrolase</keyword>
<dbReference type="GO" id="GO:0070292">
    <property type="term" value="P:N-acylphosphatidylethanolamine metabolic process"/>
    <property type="evidence" value="ECO:0007669"/>
    <property type="project" value="TreeGrafter"/>
</dbReference>
<evidence type="ECO:0000259" key="5">
    <source>
        <dbReference type="PROSITE" id="PS51934"/>
    </source>
</evidence>
<dbReference type="GO" id="GO:0005737">
    <property type="term" value="C:cytoplasm"/>
    <property type="evidence" value="ECO:0007669"/>
    <property type="project" value="TreeGrafter"/>
</dbReference>
<reference evidence="6" key="2">
    <citation type="submission" date="2025-09" db="UniProtKB">
        <authorList>
            <consortium name="Ensembl"/>
        </authorList>
    </citation>
    <scope>IDENTIFICATION</scope>
</reference>
<protein>
    <recommendedName>
        <fullName evidence="5">LRAT domain-containing protein</fullName>
    </recommendedName>
</protein>
<name>A0A8C9H2X9_9PRIM</name>